<feature type="signal peptide" evidence="1">
    <location>
        <begin position="1"/>
        <end position="25"/>
    </location>
</feature>
<proteinExistence type="predicted"/>
<organism evidence="2 3">
    <name type="scientific">Porphyromonas canoris</name>
    <dbReference type="NCBI Taxonomy" id="36875"/>
    <lineage>
        <taxon>Bacteria</taxon>
        <taxon>Pseudomonadati</taxon>
        <taxon>Bacteroidota</taxon>
        <taxon>Bacteroidia</taxon>
        <taxon>Bacteroidales</taxon>
        <taxon>Porphyromonadaceae</taxon>
        <taxon>Porphyromonas</taxon>
    </lineage>
</organism>
<dbReference type="PROSITE" id="PS51257">
    <property type="entry name" value="PROKAR_LIPOPROTEIN"/>
    <property type="match status" value="1"/>
</dbReference>
<comment type="caution">
    <text evidence="2">The sequence shown here is derived from an EMBL/GenBank/DDBJ whole genome shotgun (WGS) entry which is preliminary data.</text>
</comment>
<dbReference type="Proteomes" id="UP000030101">
    <property type="component" value="Unassembled WGS sequence"/>
</dbReference>
<reference evidence="2 3" key="1">
    <citation type="submission" date="2014-08" db="EMBL/GenBank/DDBJ databases">
        <title>Porphyromonas canoris strain:OH2762 Genome sequencing.</title>
        <authorList>
            <person name="Wallis C."/>
            <person name="Deusch O."/>
            <person name="O'Flynn C."/>
            <person name="Davis I."/>
            <person name="Jospin G."/>
            <person name="Darling A.E."/>
            <person name="Coil D.A."/>
            <person name="Alexiev A."/>
            <person name="Horsfall A."/>
            <person name="Kirkwood N."/>
            <person name="Harris S."/>
            <person name="Eisen J.A."/>
        </authorList>
    </citation>
    <scope>NUCLEOTIDE SEQUENCE [LARGE SCALE GENOMIC DNA]</scope>
    <source>
        <strain evidence="3">COT-108 OH2762</strain>
    </source>
</reference>
<gene>
    <name evidence="2" type="ORF">HQ43_05740</name>
</gene>
<keyword evidence="1" id="KW-0732">Signal</keyword>
<dbReference type="RefSeq" id="WP_036790845.1">
    <property type="nucleotide sequence ID" value="NZ_JQZV01000013.1"/>
</dbReference>
<evidence type="ECO:0000313" key="3">
    <source>
        <dbReference type="Proteomes" id="UP000030101"/>
    </source>
</evidence>
<keyword evidence="3" id="KW-1185">Reference proteome</keyword>
<accession>A0ABR4XJQ0</accession>
<name>A0ABR4XJQ0_9PORP</name>
<evidence type="ECO:0008006" key="4">
    <source>
        <dbReference type="Google" id="ProtNLM"/>
    </source>
</evidence>
<evidence type="ECO:0000256" key="1">
    <source>
        <dbReference type="SAM" id="SignalP"/>
    </source>
</evidence>
<dbReference type="EMBL" id="JQZV01000013">
    <property type="protein sequence ID" value="KGN91612.1"/>
    <property type="molecule type" value="Genomic_DNA"/>
</dbReference>
<feature type="chain" id="PRO_5045168904" description="Fimbrillin-A associated anchor protein Mfa1 and Mfa2" evidence="1">
    <location>
        <begin position="26"/>
        <end position="297"/>
    </location>
</feature>
<protein>
    <recommendedName>
        <fullName evidence="4">Fimbrillin-A associated anchor protein Mfa1 and Mfa2</fullName>
    </recommendedName>
</protein>
<evidence type="ECO:0000313" key="2">
    <source>
        <dbReference type="EMBL" id="KGN91612.1"/>
    </source>
</evidence>
<sequence length="297" mass="32543">MRLTCNIYTKAVCALTLLLVLLATGCRNEREDLPTGKRSRQLTLTASMPQDGGGMRVELKKSADNSTLIAKWKSGDMVTFVFEQGDVLTDPVEAAIGRIENNGKRAKLHIEVPESIDTSEEYTIHAFCGVPGTGVSVERGEILLDILPLRANRLEDIAVPVIAKRDISPEGEEEMALPFDYLGSIEYVDLKNGSSTTLRVNNCHLYAVDPAAEEWRYLPRNGKYHLYKPMTDEVMEADGDKPNPLEESGSAVSVAPGATHTFAVWHRPTGNSIPEFGISVQTDNGTQLSKNKKIAKA</sequence>